<evidence type="ECO:0000313" key="2">
    <source>
        <dbReference type="EMBL" id="CUG87048.1"/>
    </source>
</evidence>
<organism evidence="2 3">
    <name type="scientific">Bodo saltans</name>
    <name type="common">Flagellated protozoan</name>
    <dbReference type="NCBI Taxonomy" id="75058"/>
    <lineage>
        <taxon>Eukaryota</taxon>
        <taxon>Discoba</taxon>
        <taxon>Euglenozoa</taxon>
        <taxon>Kinetoplastea</taxon>
        <taxon>Metakinetoplastina</taxon>
        <taxon>Eubodonida</taxon>
        <taxon>Bodonidae</taxon>
        <taxon>Bodo</taxon>
    </lineage>
</organism>
<reference evidence="3" key="1">
    <citation type="submission" date="2015-09" db="EMBL/GenBank/DDBJ databases">
        <authorList>
            <consortium name="Pathogen Informatics"/>
        </authorList>
    </citation>
    <scope>NUCLEOTIDE SEQUENCE [LARGE SCALE GENOMIC DNA]</scope>
    <source>
        <strain evidence="3">Lake Konstanz</strain>
    </source>
</reference>
<feature type="compositionally biased region" description="Low complexity" evidence="1">
    <location>
        <begin position="361"/>
        <end position="379"/>
    </location>
</feature>
<evidence type="ECO:0000313" key="3">
    <source>
        <dbReference type="Proteomes" id="UP000051952"/>
    </source>
</evidence>
<dbReference type="AlphaFoldDB" id="A0A0S4J738"/>
<protein>
    <submittedName>
        <fullName evidence="2">Uncharacterized protein</fullName>
    </submittedName>
</protein>
<name>A0A0S4J738_BODSA</name>
<feature type="compositionally biased region" description="Polar residues" evidence="1">
    <location>
        <begin position="822"/>
        <end position="854"/>
    </location>
</feature>
<feature type="region of interest" description="Disordered" evidence="1">
    <location>
        <begin position="256"/>
        <end position="284"/>
    </location>
</feature>
<accession>A0A0S4J738</accession>
<feature type="region of interest" description="Disordered" evidence="1">
    <location>
        <begin position="822"/>
        <end position="856"/>
    </location>
</feature>
<feature type="compositionally biased region" description="Basic and acidic residues" evidence="1">
    <location>
        <begin position="154"/>
        <end position="165"/>
    </location>
</feature>
<feature type="compositionally biased region" description="Low complexity" evidence="1">
    <location>
        <begin position="761"/>
        <end position="773"/>
    </location>
</feature>
<feature type="region of interest" description="Disordered" evidence="1">
    <location>
        <begin position="747"/>
        <end position="775"/>
    </location>
</feature>
<feature type="compositionally biased region" description="Pro residues" evidence="1">
    <location>
        <begin position="209"/>
        <end position="221"/>
    </location>
</feature>
<sequence>MSDGVRQNDDDEVNVYRQVVEAQKHQIDMYASLVAQLEAQLLTSRQTTTGNHNPAPKDQVIEVTNGVDHEEARVSSCTEQEVEEALKKEVQVSGAENVASSSSFSAASAAAAVVALPPPPSLALWKATPTVVEEPFITTNVAAAHRSTSSTVVEQHHTAHNRKDPTTTTVTEYYPPSSGDVLLSPIRGDDVDDDEGGGSSSFSPLQRTMPPPSALPPPPLPLSSSSTTSRVVRLEDTAASLDAAVLLHAAFVESDPSSPIALNDSRSGGAATTDRRASITSIPSSPSVYYYDQQHQLPTPTNAATTATSTTRGSRRRTADMDAYSETADDSQTAPTDRRLDRRSGTFSGSQHLHKTERAPARATTTATASTNQQMQQQQWHSSEHHHRQAQHLVASPRASQEGGFMRSPSSASALQNYHHRDPLQLQQPLPPPSDCASDTTTFDFVETPSGAVSREKYVAIKAKYFNIKEQLDQCRLQLHAVTRTSEMRMQHMQSSWSSLWTQQALDRGQWRTVVRMCPEGIVTSQQQRVGGKGPTSVPSPSSAASLELHLEEGQRPGSLPASAGGAFGGASATMLTLGNDSDRRARVDQLIRRSVSSWDAAKSIVGQEMPICQCGGSTMIVVHGPRGTGRASAAHDIAVASLAAMGSVAVVQSRGAGESHHQQNKFETSSVRVTAIVCDMDDAWALPCRADDVFGASYSSSSRPSHHQSLEQMAAAVMTPLFHERRAKYSSCHLLVHIDMFVSLSSSSSPLRSTGERRSPSQQPSSVMSSSSETQKPFSRLVVVDFTPFDDGIDSDDAGRNAIAAVLPLVMWQRSSFFTRHQQQQQGATSSSPSASPQRGTQQQQHATANGFESGSPAVNLMHAFMSERHVTQAVFVALTSPLHSAALSWKTISMAAKIKQAASRRGSKLTTNVSMEDAGGAFMPSTPARDETSFYQHPQFGSTSRARGDGSVVDETDVSRSGAATRHYHLFDADVTGVLQWDSVI</sequence>
<feature type="region of interest" description="Disordered" evidence="1">
    <location>
        <begin position="296"/>
        <end position="389"/>
    </location>
</feature>
<proteinExistence type="predicted"/>
<feature type="region of interest" description="Disordered" evidence="1">
    <location>
        <begin position="526"/>
        <end position="546"/>
    </location>
</feature>
<gene>
    <name evidence="2" type="ORF">BSAL_01020</name>
</gene>
<feature type="compositionally biased region" description="Low complexity" evidence="1">
    <location>
        <begin position="537"/>
        <end position="546"/>
    </location>
</feature>
<evidence type="ECO:0000256" key="1">
    <source>
        <dbReference type="SAM" id="MobiDB-lite"/>
    </source>
</evidence>
<feature type="compositionally biased region" description="Low complexity" evidence="1">
    <location>
        <begin position="298"/>
        <end position="312"/>
    </location>
</feature>
<dbReference type="EMBL" id="CYKH01001429">
    <property type="protein sequence ID" value="CUG87048.1"/>
    <property type="molecule type" value="Genomic_DNA"/>
</dbReference>
<dbReference type="Proteomes" id="UP000051952">
    <property type="component" value="Unassembled WGS sequence"/>
</dbReference>
<dbReference type="VEuPathDB" id="TriTrypDB:BSAL_01020"/>
<keyword evidence="3" id="KW-1185">Reference proteome</keyword>
<feature type="region of interest" description="Disordered" evidence="1">
    <location>
        <begin position="147"/>
        <end position="231"/>
    </location>
</feature>